<evidence type="ECO:0000313" key="3">
    <source>
        <dbReference type="EMBL" id="TXE06611.1"/>
    </source>
</evidence>
<dbReference type="InterPro" id="IPR011250">
    <property type="entry name" value="OMP/PagP_B-barrel"/>
</dbReference>
<evidence type="ECO:0000313" key="4">
    <source>
        <dbReference type="Proteomes" id="UP000321734"/>
    </source>
</evidence>
<dbReference type="EMBL" id="VORX01000007">
    <property type="protein sequence ID" value="TXE06611.1"/>
    <property type="molecule type" value="Genomic_DNA"/>
</dbReference>
<organism evidence="3 4">
    <name type="scientific">Gelidibacter salicanalis</name>
    <dbReference type="NCBI Taxonomy" id="291193"/>
    <lineage>
        <taxon>Bacteria</taxon>
        <taxon>Pseudomonadati</taxon>
        <taxon>Bacteroidota</taxon>
        <taxon>Flavobacteriia</taxon>
        <taxon>Flavobacteriales</taxon>
        <taxon>Flavobacteriaceae</taxon>
        <taxon>Gelidibacter</taxon>
    </lineage>
</organism>
<dbReference type="Gene3D" id="2.40.160.20">
    <property type="match status" value="1"/>
</dbReference>
<dbReference type="Proteomes" id="UP000321734">
    <property type="component" value="Unassembled WGS sequence"/>
</dbReference>
<dbReference type="RefSeq" id="WP_146893921.1">
    <property type="nucleotide sequence ID" value="NZ_VORX01000007.1"/>
</dbReference>
<dbReference type="Pfam" id="PF13505">
    <property type="entry name" value="OMP_b-brl"/>
    <property type="match status" value="1"/>
</dbReference>
<feature type="domain" description="Outer membrane protein beta-barrel" evidence="2">
    <location>
        <begin position="8"/>
        <end position="194"/>
    </location>
</feature>
<dbReference type="OrthoDB" id="980939at2"/>
<dbReference type="SUPFAM" id="SSF56925">
    <property type="entry name" value="OMPA-like"/>
    <property type="match status" value="1"/>
</dbReference>
<dbReference type="InterPro" id="IPR027385">
    <property type="entry name" value="Beta-barrel_OMP"/>
</dbReference>
<sequence>MKTAKFILAIVISIMTIQTYSQNSNELRIYYGISDSELLRNSDLDGVGNYDVNNFNEFGIKYLRQVKNNFSIEFGLNLLKSDIEHRVMMWPEGYRTRSEKLEIISIPIYGNYSFWKYLFVNAGPILDFQTTENSIDSQSGIGYSLGLGAKYNFNNISIFLNPNFKRHAVIPFEKENYHQKLTEFGIQFGLGYRF</sequence>
<comment type="caution">
    <text evidence="3">The sequence shown here is derived from an EMBL/GenBank/DDBJ whole genome shotgun (WGS) entry which is preliminary data.</text>
</comment>
<reference evidence="3 4" key="1">
    <citation type="submission" date="2019-08" db="EMBL/GenBank/DDBJ databases">
        <title>Genome sequence of Gelidibacter salicanalis IC162T.</title>
        <authorList>
            <person name="Bowman J.P."/>
        </authorList>
    </citation>
    <scope>NUCLEOTIDE SEQUENCE [LARGE SCALE GENOMIC DNA]</scope>
    <source>
        <strain evidence="3 4">IC162</strain>
    </source>
</reference>
<evidence type="ECO:0000256" key="1">
    <source>
        <dbReference type="ARBA" id="ARBA00022729"/>
    </source>
</evidence>
<name>A0A5C7ADR9_9FLAO</name>
<accession>A0A5C7ADR9</accession>
<proteinExistence type="predicted"/>
<keyword evidence="1" id="KW-0732">Signal</keyword>
<protein>
    <submittedName>
        <fullName evidence="3">Porin family protein</fullName>
    </submittedName>
</protein>
<evidence type="ECO:0000259" key="2">
    <source>
        <dbReference type="Pfam" id="PF13505"/>
    </source>
</evidence>
<dbReference type="AlphaFoldDB" id="A0A5C7ADR9"/>
<gene>
    <name evidence="3" type="ORF">ES711_13995</name>
</gene>
<keyword evidence="4" id="KW-1185">Reference proteome</keyword>